<protein>
    <submittedName>
        <fullName evidence="3">Uncharacterized protein</fullName>
    </submittedName>
</protein>
<dbReference type="OrthoDB" id="9904695at2"/>
<dbReference type="STRING" id="290340.AAur_3556"/>
<dbReference type="HOGENOM" id="CLU_1861062_0_0_11"/>
<proteinExistence type="predicted"/>
<feature type="transmembrane region" description="Helical" evidence="2">
    <location>
        <begin position="107"/>
        <end position="131"/>
    </location>
</feature>
<evidence type="ECO:0000313" key="4">
    <source>
        <dbReference type="Proteomes" id="UP000000637"/>
    </source>
</evidence>
<keyword evidence="4" id="KW-1185">Reference proteome</keyword>
<dbReference type="Proteomes" id="UP000000637">
    <property type="component" value="Chromosome"/>
</dbReference>
<keyword evidence="2" id="KW-0472">Membrane</keyword>
<dbReference type="EMBL" id="CP000474">
    <property type="protein sequence ID" value="ABM08000.1"/>
    <property type="molecule type" value="Genomic_DNA"/>
</dbReference>
<reference evidence="3 4" key="1">
    <citation type="journal article" date="2006" name="PLoS Genet.">
        <title>Secrets of soil survival revealed by the genome sequence of Arthrobacter aurescens TC1.</title>
        <authorList>
            <person name="Mongodin E.F."/>
            <person name="Shapir N."/>
            <person name="Daugherty S.C."/>
            <person name="DeBoy R.T."/>
            <person name="Emerson J.B."/>
            <person name="Shvartzbeyn A."/>
            <person name="Radune D."/>
            <person name="Vamathevan J."/>
            <person name="Riggs F."/>
            <person name="Grinberg V."/>
            <person name="Khouri H."/>
            <person name="Wackett L.P."/>
            <person name="Nelson K.E."/>
            <person name="Sadowsky M.J."/>
        </authorList>
    </citation>
    <scope>NUCLEOTIDE SEQUENCE [LARGE SCALE GENOMIC DNA]</scope>
    <source>
        <strain evidence="3 4">TC1</strain>
    </source>
</reference>
<feature type="region of interest" description="Disordered" evidence="1">
    <location>
        <begin position="1"/>
        <end position="26"/>
    </location>
</feature>
<evidence type="ECO:0000256" key="2">
    <source>
        <dbReference type="SAM" id="Phobius"/>
    </source>
</evidence>
<sequence>MNQTSEPSPDSSTPSTVASSRPQPAQPPGLRAGLWSLALAIGAPIVFMIVFPVGMLFAFGAESPSYVAASQTILTVPTATCWTVAVISGLRCLKLAKHRDADGQRTIAWMFGAFGLCIAGIEVLGMAALFAREFFIT</sequence>
<keyword evidence="2" id="KW-1133">Transmembrane helix</keyword>
<organism evidence="3 4">
    <name type="scientific">Paenarthrobacter aurescens (strain TC1)</name>
    <dbReference type="NCBI Taxonomy" id="290340"/>
    <lineage>
        <taxon>Bacteria</taxon>
        <taxon>Bacillati</taxon>
        <taxon>Actinomycetota</taxon>
        <taxon>Actinomycetes</taxon>
        <taxon>Micrococcales</taxon>
        <taxon>Micrococcaceae</taxon>
        <taxon>Paenarthrobacter</taxon>
    </lineage>
</organism>
<feature type="compositionally biased region" description="Low complexity" evidence="1">
    <location>
        <begin position="1"/>
        <end position="20"/>
    </location>
</feature>
<feature type="transmembrane region" description="Helical" evidence="2">
    <location>
        <begin position="34"/>
        <end position="59"/>
    </location>
</feature>
<evidence type="ECO:0000313" key="3">
    <source>
        <dbReference type="EMBL" id="ABM08000.1"/>
    </source>
</evidence>
<keyword evidence="2" id="KW-0812">Transmembrane</keyword>
<dbReference type="RefSeq" id="WP_011776175.1">
    <property type="nucleotide sequence ID" value="NC_008711.1"/>
</dbReference>
<dbReference type="KEGG" id="aau:AAur_3556"/>
<gene>
    <name evidence="3" type="ordered locus">AAur_3556</name>
</gene>
<feature type="transmembrane region" description="Helical" evidence="2">
    <location>
        <begin position="66"/>
        <end position="87"/>
    </location>
</feature>
<name>A1RAI7_PAEAT</name>
<evidence type="ECO:0000256" key="1">
    <source>
        <dbReference type="SAM" id="MobiDB-lite"/>
    </source>
</evidence>
<dbReference type="AlphaFoldDB" id="A1RAI7"/>
<accession>A1RAI7</accession>